<keyword evidence="3 7" id="KW-0347">Helicase</keyword>
<dbReference type="RefSeq" id="WP_209879576.1">
    <property type="nucleotide sequence ID" value="NZ_JAGGLV010000039.1"/>
</dbReference>
<dbReference type="PANTHER" id="PTHR47959:SF13">
    <property type="entry name" value="ATP-DEPENDENT RNA HELICASE RHLE"/>
    <property type="match status" value="1"/>
</dbReference>
<dbReference type="InterPro" id="IPR027417">
    <property type="entry name" value="P-loop_NTPase"/>
</dbReference>
<evidence type="ECO:0000259" key="11">
    <source>
        <dbReference type="PROSITE" id="PS51195"/>
    </source>
</evidence>
<comment type="similarity">
    <text evidence="5 7">Belongs to the DEAD box helicase family.</text>
</comment>
<evidence type="ECO:0000256" key="7">
    <source>
        <dbReference type="RuleBase" id="RU000492"/>
    </source>
</evidence>
<dbReference type="Pfam" id="PF00270">
    <property type="entry name" value="DEAD"/>
    <property type="match status" value="1"/>
</dbReference>
<protein>
    <submittedName>
        <fullName evidence="12">ATP-dependent RNA helicase RhlE</fullName>
        <ecNumber evidence="12">3.6.4.13</ecNumber>
    </submittedName>
</protein>
<dbReference type="InterPro" id="IPR000629">
    <property type="entry name" value="RNA-helicase_DEAD-box_CS"/>
</dbReference>
<proteinExistence type="inferred from homology"/>
<evidence type="ECO:0000313" key="12">
    <source>
        <dbReference type="EMBL" id="MBP2116211.1"/>
    </source>
</evidence>
<dbReference type="PROSITE" id="PS51195">
    <property type="entry name" value="Q_MOTIF"/>
    <property type="match status" value="1"/>
</dbReference>
<evidence type="ECO:0000256" key="4">
    <source>
        <dbReference type="ARBA" id="ARBA00022840"/>
    </source>
</evidence>
<dbReference type="InterPro" id="IPR044742">
    <property type="entry name" value="DEAD/DEAH_RhlB"/>
</dbReference>
<dbReference type="GO" id="GO:0003724">
    <property type="term" value="F:RNA helicase activity"/>
    <property type="evidence" value="ECO:0007669"/>
    <property type="project" value="UniProtKB-EC"/>
</dbReference>
<dbReference type="EC" id="3.6.4.13" evidence="12"/>
<feature type="compositionally biased region" description="Low complexity" evidence="8">
    <location>
        <begin position="460"/>
        <end position="489"/>
    </location>
</feature>
<dbReference type="InterPro" id="IPR014001">
    <property type="entry name" value="Helicase_ATP-bd"/>
</dbReference>
<feature type="short sequence motif" description="Q motif" evidence="6">
    <location>
        <begin position="1"/>
        <end position="29"/>
    </location>
</feature>
<dbReference type="SUPFAM" id="SSF52540">
    <property type="entry name" value="P-loop containing nucleoside triphosphate hydrolases"/>
    <property type="match status" value="1"/>
</dbReference>
<keyword evidence="1 7" id="KW-0547">Nucleotide-binding</keyword>
<evidence type="ECO:0000256" key="2">
    <source>
        <dbReference type="ARBA" id="ARBA00022801"/>
    </source>
</evidence>
<dbReference type="CDD" id="cd00268">
    <property type="entry name" value="DEADc"/>
    <property type="match status" value="1"/>
</dbReference>
<evidence type="ECO:0000259" key="10">
    <source>
        <dbReference type="PROSITE" id="PS51194"/>
    </source>
</evidence>
<dbReference type="SMART" id="SM00487">
    <property type="entry name" value="DEXDc"/>
    <property type="match status" value="1"/>
</dbReference>
<keyword evidence="4 7" id="KW-0067">ATP-binding</keyword>
<dbReference type="CDD" id="cd18787">
    <property type="entry name" value="SF2_C_DEAD"/>
    <property type="match status" value="1"/>
</dbReference>
<dbReference type="Proteomes" id="UP000773462">
    <property type="component" value="Unassembled WGS sequence"/>
</dbReference>
<comment type="caution">
    <text evidence="12">The sequence shown here is derived from an EMBL/GenBank/DDBJ whole genome shotgun (WGS) entry which is preliminary data.</text>
</comment>
<feature type="compositionally biased region" description="Low complexity" evidence="8">
    <location>
        <begin position="439"/>
        <end position="448"/>
    </location>
</feature>
<evidence type="ECO:0000256" key="1">
    <source>
        <dbReference type="ARBA" id="ARBA00022741"/>
    </source>
</evidence>
<evidence type="ECO:0000313" key="13">
    <source>
        <dbReference type="Proteomes" id="UP000773462"/>
    </source>
</evidence>
<keyword evidence="13" id="KW-1185">Reference proteome</keyword>
<name>A0ABS4P374_9BACL</name>
<dbReference type="InterPro" id="IPR001650">
    <property type="entry name" value="Helicase_C-like"/>
</dbReference>
<feature type="domain" description="DEAD-box RNA helicase Q" evidence="11">
    <location>
        <begin position="1"/>
        <end position="29"/>
    </location>
</feature>
<dbReference type="InterPro" id="IPR011545">
    <property type="entry name" value="DEAD/DEAH_box_helicase_dom"/>
</dbReference>
<dbReference type="PANTHER" id="PTHR47959">
    <property type="entry name" value="ATP-DEPENDENT RNA HELICASE RHLE-RELATED"/>
    <property type="match status" value="1"/>
</dbReference>
<evidence type="ECO:0000256" key="3">
    <source>
        <dbReference type="ARBA" id="ARBA00022806"/>
    </source>
</evidence>
<dbReference type="PROSITE" id="PS00039">
    <property type="entry name" value="DEAD_ATP_HELICASE"/>
    <property type="match status" value="1"/>
</dbReference>
<reference evidence="12 13" key="1">
    <citation type="submission" date="2021-03" db="EMBL/GenBank/DDBJ databases">
        <title>Genomic Encyclopedia of Type Strains, Phase IV (KMG-IV): sequencing the most valuable type-strain genomes for metagenomic binning, comparative biology and taxonomic classification.</title>
        <authorList>
            <person name="Goeker M."/>
        </authorList>
    </citation>
    <scope>NUCLEOTIDE SEQUENCE [LARGE SCALE GENOMIC DNA]</scope>
    <source>
        <strain evidence="12 13">DSM 101953</strain>
    </source>
</reference>
<evidence type="ECO:0000256" key="5">
    <source>
        <dbReference type="ARBA" id="ARBA00038437"/>
    </source>
</evidence>
<dbReference type="GO" id="GO:0016787">
    <property type="term" value="F:hydrolase activity"/>
    <property type="evidence" value="ECO:0007669"/>
    <property type="project" value="UniProtKB-KW"/>
</dbReference>
<feature type="domain" description="Helicase C-terminal" evidence="10">
    <location>
        <begin position="219"/>
        <end position="379"/>
    </location>
</feature>
<dbReference type="PROSITE" id="PS51194">
    <property type="entry name" value="HELICASE_CTER"/>
    <property type="match status" value="1"/>
</dbReference>
<feature type="compositionally biased region" description="Gly residues" evidence="8">
    <location>
        <begin position="449"/>
        <end position="459"/>
    </location>
</feature>
<gene>
    <name evidence="12" type="ORF">J2Z70_006428</name>
</gene>
<feature type="compositionally biased region" description="Gly residues" evidence="8">
    <location>
        <begin position="423"/>
        <end position="438"/>
    </location>
</feature>
<dbReference type="EMBL" id="JAGGLV010000039">
    <property type="protein sequence ID" value="MBP2116211.1"/>
    <property type="molecule type" value="Genomic_DNA"/>
</dbReference>
<dbReference type="PROSITE" id="PS51192">
    <property type="entry name" value="HELICASE_ATP_BIND_1"/>
    <property type="match status" value="1"/>
</dbReference>
<sequence>MTFNDLNLIPPILKALSLENYTSPTPIQEESIPAALAGRDILGCAQTGTGKTAAFSLPIIQLLSQQPGRTGGGKRIRSLILTPTRELALQIQENIQAYSKFTTIRSTAIVGGVSQKAQERALAIGADILIATPGRLIDLISQKRVDLQHVQILVLDEADRMLDMGFIHDVKRIIAKMPLKMQTLFFSATMPAEISQLVKTLLVNPVKIEITPVSSTVDRIEQSIYLLENGNKQNQLNRLLQDPSIVSALVFTRTKRGADRVTRDLTRINITAQAIHGNKSQNERQNALRNFKSGATRVLVATDIAARGIDIDELSHVINFNLPNIPETYVHRIGRTGRAGMSGIAISLCEAEEIPYLKDIQKLIGKTIPEIKEHAYPMSKSNLALLADRPGKAPVKPSQKAKTNPPRKPKSEWFAQGKQQSGGNTGGAKGASGSGQAGSGARSASGSSYAGGGARGASGGQANANGRPAGSQSQKSSSGSYGRSNPSGSRPGGQSGRPSSRPAAKAGRS</sequence>
<accession>A0ABS4P374</accession>
<organism evidence="12 13">
    <name type="scientific">Paenibacillus silagei</name>
    <dbReference type="NCBI Taxonomy" id="1670801"/>
    <lineage>
        <taxon>Bacteria</taxon>
        <taxon>Bacillati</taxon>
        <taxon>Bacillota</taxon>
        <taxon>Bacilli</taxon>
        <taxon>Bacillales</taxon>
        <taxon>Paenibacillaceae</taxon>
        <taxon>Paenibacillus</taxon>
    </lineage>
</organism>
<dbReference type="InterPro" id="IPR050079">
    <property type="entry name" value="DEAD_box_RNA_helicase"/>
</dbReference>
<keyword evidence="2 7" id="KW-0378">Hydrolase</keyword>
<feature type="region of interest" description="Disordered" evidence="8">
    <location>
        <begin position="389"/>
        <end position="509"/>
    </location>
</feature>
<dbReference type="Pfam" id="PF00271">
    <property type="entry name" value="Helicase_C"/>
    <property type="match status" value="1"/>
</dbReference>
<evidence type="ECO:0000256" key="8">
    <source>
        <dbReference type="SAM" id="MobiDB-lite"/>
    </source>
</evidence>
<dbReference type="InterPro" id="IPR014014">
    <property type="entry name" value="RNA_helicase_DEAD_Q_motif"/>
</dbReference>
<evidence type="ECO:0000259" key="9">
    <source>
        <dbReference type="PROSITE" id="PS51192"/>
    </source>
</evidence>
<dbReference type="SMART" id="SM00490">
    <property type="entry name" value="HELICc"/>
    <property type="match status" value="1"/>
</dbReference>
<feature type="domain" description="Helicase ATP-binding" evidence="9">
    <location>
        <begin position="32"/>
        <end position="208"/>
    </location>
</feature>
<dbReference type="Gene3D" id="3.40.50.300">
    <property type="entry name" value="P-loop containing nucleotide triphosphate hydrolases"/>
    <property type="match status" value="2"/>
</dbReference>
<evidence type="ECO:0000256" key="6">
    <source>
        <dbReference type="PROSITE-ProRule" id="PRU00552"/>
    </source>
</evidence>